<evidence type="ECO:0000313" key="2">
    <source>
        <dbReference type="Proteomes" id="UP000799755"/>
    </source>
</evidence>
<accession>A0ACB6QWE9</accession>
<name>A0ACB6QWE9_9PLEO</name>
<reference evidence="1" key="1">
    <citation type="journal article" date="2020" name="Stud. Mycol.">
        <title>101 Dothideomycetes genomes: a test case for predicting lifestyles and emergence of pathogens.</title>
        <authorList>
            <person name="Haridas S."/>
            <person name="Albert R."/>
            <person name="Binder M."/>
            <person name="Bloem J."/>
            <person name="Labutti K."/>
            <person name="Salamov A."/>
            <person name="Andreopoulos B."/>
            <person name="Baker S."/>
            <person name="Barry K."/>
            <person name="Bills G."/>
            <person name="Bluhm B."/>
            <person name="Cannon C."/>
            <person name="Castanera R."/>
            <person name="Culley D."/>
            <person name="Daum C."/>
            <person name="Ezra D."/>
            <person name="Gonzalez J."/>
            <person name="Henrissat B."/>
            <person name="Kuo A."/>
            <person name="Liang C."/>
            <person name="Lipzen A."/>
            <person name="Lutzoni F."/>
            <person name="Magnuson J."/>
            <person name="Mondo S."/>
            <person name="Nolan M."/>
            <person name="Ohm R."/>
            <person name="Pangilinan J."/>
            <person name="Park H.-J."/>
            <person name="Ramirez L."/>
            <person name="Alfaro M."/>
            <person name="Sun H."/>
            <person name="Tritt A."/>
            <person name="Yoshinaga Y."/>
            <person name="Zwiers L.-H."/>
            <person name="Turgeon B."/>
            <person name="Goodwin S."/>
            <person name="Spatafora J."/>
            <person name="Crous P."/>
            <person name="Grigoriev I."/>
        </authorList>
    </citation>
    <scope>NUCLEOTIDE SEQUENCE</scope>
    <source>
        <strain evidence="1">ATCC 200398</strain>
    </source>
</reference>
<feature type="non-terminal residue" evidence="1">
    <location>
        <position position="1"/>
    </location>
</feature>
<keyword evidence="2" id="KW-1185">Reference proteome</keyword>
<dbReference type="EMBL" id="MU003505">
    <property type="protein sequence ID" value="KAF2471348.1"/>
    <property type="molecule type" value="Genomic_DNA"/>
</dbReference>
<feature type="non-terminal residue" evidence="1">
    <location>
        <position position="60"/>
    </location>
</feature>
<proteinExistence type="predicted"/>
<comment type="caution">
    <text evidence="1">The sequence shown here is derived from an EMBL/GenBank/DDBJ whole genome shotgun (WGS) entry which is preliminary data.</text>
</comment>
<dbReference type="Proteomes" id="UP000799755">
    <property type="component" value="Unassembled WGS sequence"/>
</dbReference>
<gene>
    <name evidence="1" type="ORF">BDR25DRAFT_152754</name>
</gene>
<organism evidence="1 2">
    <name type="scientific">Lindgomyces ingoldianus</name>
    <dbReference type="NCBI Taxonomy" id="673940"/>
    <lineage>
        <taxon>Eukaryota</taxon>
        <taxon>Fungi</taxon>
        <taxon>Dikarya</taxon>
        <taxon>Ascomycota</taxon>
        <taxon>Pezizomycotina</taxon>
        <taxon>Dothideomycetes</taxon>
        <taxon>Pleosporomycetidae</taxon>
        <taxon>Pleosporales</taxon>
        <taxon>Lindgomycetaceae</taxon>
        <taxon>Lindgomyces</taxon>
    </lineage>
</organism>
<evidence type="ECO:0000313" key="1">
    <source>
        <dbReference type="EMBL" id="KAF2471348.1"/>
    </source>
</evidence>
<sequence>LGLLDVNIPLIYGEGEKAFMRLQDELLKLSADASLFLWFRGIDGGLLAPSLRHFHPCGKI</sequence>
<protein>
    <submittedName>
        <fullName evidence="1">Uncharacterized protein</fullName>
    </submittedName>
</protein>